<organism evidence="1">
    <name type="scientific">uncultured Caudovirales phage</name>
    <dbReference type="NCBI Taxonomy" id="2100421"/>
    <lineage>
        <taxon>Viruses</taxon>
        <taxon>Duplodnaviria</taxon>
        <taxon>Heunggongvirae</taxon>
        <taxon>Uroviricota</taxon>
        <taxon>Caudoviricetes</taxon>
        <taxon>Peduoviridae</taxon>
        <taxon>Maltschvirus</taxon>
        <taxon>Maltschvirus maltsch</taxon>
    </lineage>
</organism>
<evidence type="ECO:0000313" key="1">
    <source>
        <dbReference type="EMBL" id="CAB4197322.1"/>
    </source>
</evidence>
<name>A0A6J5RMR3_9CAUD</name>
<dbReference type="EMBL" id="LR797257">
    <property type="protein sequence ID" value="CAB4197322.1"/>
    <property type="molecule type" value="Genomic_DNA"/>
</dbReference>
<reference evidence="1" key="1">
    <citation type="submission" date="2020-05" db="EMBL/GenBank/DDBJ databases">
        <authorList>
            <person name="Chiriac C."/>
            <person name="Salcher M."/>
            <person name="Ghai R."/>
            <person name="Kavagutti S V."/>
        </authorList>
    </citation>
    <scope>NUCLEOTIDE SEQUENCE</scope>
</reference>
<accession>A0A6J5RMR3</accession>
<protein>
    <submittedName>
        <fullName evidence="1">Uncharacterized protein</fullName>
    </submittedName>
</protein>
<sequence length="563" mass="58700">MAEDKGINLPITQLSGLQINYKDSNSCLNPPIVTTIERNALINSNDPANKIKAGTIVYNSDDNAMQVFQGGDWVALEAGAGGDVSVNGATIVGNLAKFNRIDGKLIADSGIALAEVGTVKTNGIPTSRNLACFDGITGNLITDSGLNVVPVVPVAKIANEVNATSLYRLSNLAALQFGNNTNIADTGVILVDGLTPITFQTQGTGVDAQVCTVINGELGAGSSSPSALLEINNTTGGFLHSRLTTAQRDALVTPVDGTEIFNITTKKLNIRSNGAWVELGDSSGGGITGPTVSTKNSLTFWDSETGSSVASSDITVSDYVIDAEQNKIKSTLNNVGNINFHSSGSNRRIYIDPSAGGGGSNPNQIFIDGDLEIKCLYTGMNMTAPSNDAAFSVVLLGGIGGQSWLTLSDSHGTLKILKPYTAASGTALSWQFPNTNGNSGQVLTNIGGGDTQWSNIGDVLTKPLVTSDSSVNISRFDNISHIIADTVNNNIVITIPQPSTSPYSDGNVGKIYTIKAIISNSRTVGVKWGIVENPEIVISSTTSTLTIISTGTTWTILSKTTTY</sequence>
<proteinExistence type="predicted"/>
<gene>
    <name evidence="1" type="ORF">UFOVP1311_8</name>
</gene>